<dbReference type="AlphaFoldDB" id="A0A6G1ILZ2"/>
<dbReference type="EMBL" id="MU005606">
    <property type="protein sequence ID" value="KAF2679165.1"/>
    <property type="molecule type" value="Genomic_DNA"/>
</dbReference>
<gene>
    <name evidence="1" type="ORF">K458DRAFT_121186</name>
</gene>
<dbReference type="Proteomes" id="UP000799291">
    <property type="component" value="Unassembled WGS sequence"/>
</dbReference>
<sequence length="152" mass="16657">MDCLLRVTMLHNVDGNYGTCTVNSYARSGVIPSNHNPNEILAKFPSHFLSTNECLVARLASPGQSLRFKSAPMRLASLPKIPHGLSSSPAKSSTSIKTFCAQARSISALRLPKDNSSSVFRTRIRLCSRYMSNGCIVGSFFRRMALARGGYR</sequence>
<reference evidence="1" key="1">
    <citation type="journal article" date="2020" name="Stud. Mycol.">
        <title>101 Dothideomycetes genomes: a test case for predicting lifestyles and emergence of pathogens.</title>
        <authorList>
            <person name="Haridas S."/>
            <person name="Albert R."/>
            <person name="Binder M."/>
            <person name="Bloem J."/>
            <person name="Labutti K."/>
            <person name="Salamov A."/>
            <person name="Andreopoulos B."/>
            <person name="Baker S."/>
            <person name="Barry K."/>
            <person name="Bills G."/>
            <person name="Bluhm B."/>
            <person name="Cannon C."/>
            <person name="Castanera R."/>
            <person name="Culley D."/>
            <person name="Daum C."/>
            <person name="Ezra D."/>
            <person name="Gonzalez J."/>
            <person name="Henrissat B."/>
            <person name="Kuo A."/>
            <person name="Liang C."/>
            <person name="Lipzen A."/>
            <person name="Lutzoni F."/>
            <person name="Magnuson J."/>
            <person name="Mondo S."/>
            <person name="Nolan M."/>
            <person name="Ohm R."/>
            <person name="Pangilinan J."/>
            <person name="Park H.-J."/>
            <person name="Ramirez L."/>
            <person name="Alfaro M."/>
            <person name="Sun H."/>
            <person name="Tritt A."/>
            <person name="Yoshinaga Y."/>
            <person name="Zwiers L.-H."/>
            <person name="Turgeon B."/>
            <person name="Goodwin S."/>
            <person name="Spatafora J."/>
            <person name="Crous P."/>
            <person name="Grigoriev I."/>
        </authorList>
    </citation>
    <scope>NUCLEOTIDE SEQUENCE</scope>
    <source>
        <strain evidence="1">CBS 122367</strain>
    </source>
</reference>
<name>A0A6G1ILZ2_9PLEO</name>
<organism evidence="1 2">
    <name type="scientific">Lentithecium fluviatile CBS 122367</name>
    <dbReference type="NCBI Taxonomy" id="1168545"/>
    <lineage>
        <taxon>Eukaryota</taxon>
        <taxon>Fungi</taxon>
        <taxon>Dikarya</taxon>
        <taxon>Ascomycota</taxon>
        <taxon>Pezizomycotina</taxon>
        <taxon>Dothideomycetes</taxon>
        <taxon>Pleosporomycetidae</taxon>
        <taxon>Pleosporales</taxon>
        <taxon>Massarineae</taxon>
        <taxon>Lentitheciaceae</taxon>
        <taxon>Lentithecium</taxon>
    </lineage>
</organism>
<proteinExistence type="predicted"/>
<accession>A0A6G1ILZ2</accession>
<protein>
    <submittedName>
        <fullName evidence="1">Uncharacterized protein</fullName>
    </submittedName>
</protein>
<evidence type="ECO:0000313" key="1">
    <source>
        <dbReference type="EMBL" id="KAF2679165.1"/>
    </source>
</evidence>
<keyword evidence="2" id="KW-1185">Reference proteome</keyword>
<evidence type="ECO:0000313" key="2">
    <source>
        <dbReference type="Proteomes" id="UP000799291"/>
    </source>
</evidence>